<dbReference type="InterPro" id="IPR000531">
    <property type="entry name" value="Beta-barrel_TonB"/>
</dbReference>
<evidence type="ECO:0000256" key="14">
    <source>
        <dbReference type="PROSITE-ProRule" id="PRU01360"/>
    </source>
</evidence>
<comment type="caution">
    <text evidence="19">The sequence shown here is derived from an EMBL/GenBank/DDBJ whole genome shotgun (WGS) entry which is preliminary data.</text>
</comment>
<dbReference type="PANTHER" id="PTHR32552">
    <property type="entry name" value="FERRICHROME IRON RECEPTOR-RELATED"/>
    <property type="match status" value="1"/>
</dbReference>
<feature type="domain" description="TonB-dependent receptor plug" evidence="18">
    <location>
        <begin position="57"/>
        <end position="164"/>
    </location>
</feature>
<organism evidence="19 20">
    <name type="scientific">Pseudoduganella guangdongensis</name>
    <dbReference type="NCBI Taxonomy" id="2692179"/>
    <lineage>
        <taxon>Bacteria</taxon>
        <taxon>Pseudomonadati</taxon>
        <taxon>Pseudomonadota</taxon>
        <taxon>Betaproteobacteria</taxon>
        <taxon>Burkholderiales</taxon>
        <taxon>Oxalobacteraceae</taxon>
        <taxon>Telluria group</taxon>
        <taxon>Pseudoduganella</taxon>
    </lineage>
</organism>
<evidence type="ECO:0000256" key="15">
    <source>
        <dbReference type="RuleBase" id="RU003357"/>
    </source>
</evidence>
<protein>
    <submittedName>
        <fullName evidence="19">TonB-dependent receptor</fullName>
    </submittedName>
</protein>
<dbReference type="InterPro" id="IPR036942">
    <property type="entry name" value="Beta-barrel_TonB_sf"/>
</dbReference>
<evidence type="ECO:0000256" key="1">
    <source>
        <dbReference type="ARBA" id="ARBA00004571"/>
    </source>
</evidence>
<name>A0A6N9HD85_9BURK</name>
<keyword evidence="4 14" id="KW-1134">Transmembrane beta strand</keyword>
<evidence type="ECO:0000256" key="12">
    <source>
        <dbReference type="ARBA" id="ARBA00023170"/>
    </source>
</evidence>
<evidence type="ECO:0000256" key="9">
    <source>
        <dbReference type="ARBA" id="ARBA00023065"/>
    </source>
</evidence>
<keyword evidence="11 14" id="KW-0472">Membrane</keyword>
<keyword evidence="8" id="KW-0408">Iron</keyword>
<evidence type="ECO:0000256" key="3">
    <source>
        <dbReference type="ARBA" id="ARBA00022448"/>
    </source>
</evidence>
<dbReference type="AlphaFoldDB" id="A0A6N9HD85"/>
<evidence type="ECO:0000256" key="10">
    <source>
        <dbReference type="ARBA" id="ARBA00023077"/>
    </source>
</evidence>
<evidence type="ECO:0000313" key="19">
    <source>
        <dbReference type="EMBL" id="MYN01400.1"/>
    </source>
</evidence>
<dbReference type="Proteomes" id="UP000448575">
    <property type="component" value="Unassembled WGS sequence"/>
</dbReference>
<proteinExistence type="inferred from homology"/>
<evidence type="ECO:0000256" key="7">
    <source>
        <dbReference type="ARBA" id="ARBA00022729"/>
    </source>
</evidence>
<keyword evidence="7 16" id="KW-0732">Signal</keyword>
<evidence type="ECO:0000256" key="2">
    <source>
        <dbReference type="ARBA" id="ARBA00009810"/>
    </source>
</evidence>
<evidence type="ECO:0000256" key="5">
    <source>
        <dbReference type="ARBA" id="ARBA00022496"/>
    </source>
</evidence>
<evidence type="ECO:0000256" key="6">
    <source>
        <dbReference type="ARBA" id="ARBA00022692"/>
    </source>
</evidence>
<gene>
    <name evidence="19" type="ORF">GTP41_04720</name>
</gene>
<keyword evidence="13 14" id="KW-0998">Cell outer membrane</keyword>
<dbReference type="PROSITE" id="PS52016">
    <property type="entry name" value="TONB_DEPENDENT_REC_3"/>
    <property type="match status" value="1"/>
</dbReference>
<keyword evidence="6 14" id="KW-0812">Transmembrane</keyword>
<evidence type="ECO:0000256" key="4">
    <source>
        <dbReference type="ARBA" id="ARBA00022452"/>
    </source>
</evidence>
<feature type="domain" description="TonB-dependent receptor-like beta-barrel" evidence="17">
    <location>
        <begin position="279"/>
        <end position="795"/>
    </location>
</feature>
<keyword evidence="5" id="KW-0410">Iron transport</keyword>
<dbReference type="EMBL" id="WWCJ01000003">
    <property type="protein sequence ID" value="MYN01400.1"/>
    <property type="molecule type" value="Genomic_DNA"/>
</dbReference>
<comment type="similarity">
    <text evidence="2 14 15">Belongs to the TonB-dependent receptor family.</text>
</comment>
<dbReference type="RefSeq" id="WP_161024425.1">
    <property type="nucleotide sequence ID" value="NZ_WWCJ01000003.1"/>
</dbReference>
<evidence type="ECO:0000259" key="18">
    <source>
        <dbReference type="Pfam" id="PF07715"/>
    </source>
</evidence>
<keyword evidence="12 19" id="KW-0675">Receptor</keyword>
<feature type="chain" id="PRO_5026887364" evidence="16">
    <location>
        <begin position="27"/>
        <end position="837"/>
    </location>
</feature>
<dbReference type="Pfam" id="PF07715">
    <property type="entry name" value="Plug"/>
    <property type="match status" value="1"/>
</dbReference>
<dbReference type="PANTHER" id="PTHR32552:SF89">
    <property type="entry name" value="CATECHOLATE SIDEROPHORE RECEPTOR FIU"/>
    <property type="match status" value="1"/>
</dbReference>
<accession>A0A6N9HD85</accession>
<evidence type="ECO:0000259" key="17">
    <source>
        <dbReference type="Pfam" id="PF00593"/>
    </source>
</evidence>
<comment type="subcellular location">
    <subcellularLocation>
        <location evidence="1 14">Cell outer membrane</location>
        <topology evidence="1 14">Multi-pass membrane protein</topology>
    </subcellularLocation>
</comment>
<evidence type="ECO:0000256" key="16">
    <source>
        <dbReference type="SAM" id="SignalP"/>
    </source>
</evidence>
<evidence type="ECO:0000256" key="8">
    <source>
        <dbReference type="ARBA" id="ARBA00023004"/>
    </source>
</evidence>
<keyword evidence="9" id="KW-0406">Ion transport</keyword>
<keyword evidence="3 14" id="KW-0813">Transport</keyword>
<evidence type="ECO:0000256" key="11">
    <source>
        <dbReference type="ARBA" id="ARBA00023136"/>
    </source>
</evidence>
<dbReference type="InterPro" id="IPR037066">
    <property type="entry name" value="Plug_dom_sf"/>
</dbReference>
<evidence type="ECO:0000313" key="20">
    <source>
        <dbReference type="Proteomes" id="UP000448575"/>
    </source>
</evidence>
<feature type="signal peptide" evidence="16">
    <location>
        <begin position="1"/>
        <end position="26"/>
    </location>
</feature>
<reference evidence="19 20" key="1">
    <citation type="submission" date="2019-12" db="EMBL/GenBank/DDBJ databases">
        <title>Novel species isolated from a subtropical stream in China.</title>
        <authorList>
            <person name="Lu H."/>
        </authorList>
    </citation>
    <scope>NUCLEOTIDE SEQUENCE [LARGE SCALE GENOMIC DNA]</scope>
    <source>
        <strain evidence="19 20">DS3</strain>
    </source>
</reference>
<evidence type="ECO:0000256" key="13">
    <source>
        <dbReference type="ARBA" id="ARBA00023237"/>
    </source>
</evidence>
<dbReference type="SUPFAM" id="SSF56935">
    <property type="entry name" value="Porins"/>
    <property type="match status" value="1"/>
</dbReference>
<dbReference type="GO" id="GO:0015344">
    <property type="term" value="F:siderophore uptake transmembrane transporter activity"/>
    <property type="evidence" value="ECO:0007669"/>
    <property type="project" value="TreeGrafter"/>
</dbReference>
<dbReference type="Gene3D" id="2.40.170.20">
    <property type="entry name" value="TonB-dependent receptor, beta-barrel domain"/>
    <property type="match status" value="1"/>
</dbReference>
<sequence length="837" mass="91342">MRQKKVLTLAVAAALAHMAAMHGAQAQSAADNASATEKAAPIQEVVVTGTTAKNRTKLESSVAITTLDSDKLVKLAPHSLADSLQQVPGLWVEASGGEVSNNVSPRGLSGGAAFQFISLQEDGLPVIYDGELVDVLLREDLTIKRFEAIRGGTSAILSTNGPAAIVNFISHKGTQKPQGEAKVTVGDYGFLRTEGVFSGPINEDWSYAAGGYYRRGKGVRPIGMTADHGGQFRLNLTRRLAAGELNLSAKYVNDHNTFYLPIPLTNPAKPRGVPGVDPHYGSLDGPDVARITNQTTNGTQTTDLKTGFHVLAKVLGADLQHDIGGDWSFRNNARYTRYDVAPHSVFNGPNSYLVRASNRLDPAQYADVAGLLSRFGGTARLAYAGTGQLVDNPATLNGNGFTTDAVAETRFRSLSHFVDKLSLTKENENNSFTAGILFASQKLHEDSDYGARILTEVRDQPKRLDIVAVDANNKILGYLSDKGVLRNAFFYERHKGDMNSTSLFVNDEWKVNKNLRIDGGVRYEIARYDVQDEGVNAAGSEVPGTSLVGGTPIPGAFNPDGSDKDNIIANNYMRRAGTGEWTRKKKTIKESSYTAGFNYAFNDHIAAYGRYASGTNMPTLYSTDSFVDGASRLSFTEAGVRYMSPMWTTSATLFHTKFDNLSFGETNQQTGDFRQVFVKTLSTGVELEGIFKPHKRFSLEYVATIQDATIDGIDPNAEEAKQNGNQVMRTPNTQVRLIPTLHFDFGDIFLVYSHIGKRFADFENSLALPKYHVLDLGAEFRIDKQWKLNLKVNNVTNEIGLTEGNPRSGFNQSSNGSLFYARPILGRHATLSLSYKF</sequence>
<keyword evidence="20" id="KW-1185">Reference proteome</keyword>
<dbReference type="InterPro" id="IPR012910">
    <property type="entry name" value="Plug_dom"/>
</dbReference>
<keyword evidence="10 15" id="KW-0798">TonB box</keyword>
<dbReference type="InterPro" id="IPR039426">
    <property type="entry name" value="TonB-dep_rcpt-like"/>
</dbReference>
<dbReference type="GO" id="GO:0009279">
    <property type="term" value="C:cell outer membrane"/>
    <property type="evidence" value="ECO:0007669"/>
    <property type="project" value="UniProtKB-SubCell"/>
</dbReference>
<dbReference type="Gene3D" id="2.170.130.10">
    <property type="entry name" value="TonB-dependent receptor, plug domain"/>
    <property type="match status" value="1"/>
</dbReference>
<dbReference type="Pfam" id="PF00593">
    <property type="entry name" value="TonB_dep_Rec_b-barrel"/>
    <property type="match status" value="1"/>
</dbReference>